<dbReference type="Proteomes" id="UP001424741">
    <property type="component" value="Unassembled WGS sequence"/>
</dbReference>
<evidence type="ECO:0000313" key="4">
    <source>
        <dbReference type="Proteomes" id="UP001424741"/>
    </source>
</evidence>
<organism evidence="3 4">
    <name type="scientific">Rubritalea halochordaticola</name>
    <dbReference type="NCBI Taxonomy" id="714537"/>
    <lineage>
        <taxon>Bacteria</taxon>
        <taxon>Pseudomonadati</taxon>
        <taxon>Verrucomicrobiota</taxon>
        <taxon>Verrucomicrobiia</taxon>
        <taxon>Verrucomicrobiales</taxon>
        <taxon>Rubritaleaceae</taxon>
        <taxon>Rubritalea</taxon>
    </lineage>
</organism>
<dbReference type="PROSITE" id="PS50005">
    <property type="entry name" value="TPR"/>
    <property type="match status" value="1"/>
</dbReference>
<dbReference type="InterPro" id="IPR011990">
    <property type="entry name" value="TPR-like_helical_dom_sf"/>
</dbReference>
<dbReference type="RefSeq" id="WP_346189274.1">
    <property type="nucleotide sequence ID" value="NZ_BAABRL010000009.1"/>
</dbReference>
<gene>
    <name evidence="3" type="ORF">Rhal01_02822</name>
</gene>
<reference evidence="3 4" key="1">
    <citation type="submission" date="2024-02" db="EMBL/GenBank/DDBJ databases">
        <title>Rubritalea halochordaticola NBRC 107102.</title>
        <authorList>
            <person name="Ichikawa N."/>
            <person name="Katano-Makiyama Y."/>
            <person name="Hidaka K."/>
        </authorList>
    </citation>
    <scope>NUCLEOTIDE SEQUENCE [LARGE SCALE GENOMIC DNA]</scope>
    <source>
        <strain evidence="3 4">NBRC 107102</strain>
    </source>
</reference>
<evidence type="ECO:0000256" key="1">
    <source>
        <dbReference type="PROSITE-ProRule" id="PRU00339"/>
    </source>
</evidence>
<evidence type="ECO:0000313" key="3">
    <source>
        <dbReference type="EMBL" id="GAA5496637.1"/>
    </source>
</evidence>
<dbReference type="Gene3D" id="1.25.40.10">
    <property type="entry name" value="Tetratricopeptide repeat domain"/>
    <property type="match status" value="3"/>
</dbReference>
<evidence type="ECO:0008006" key="5">
    <source>
        <dbReference type="Google" id="ProtNLM"/>
    </source>
</evidence>
<keyword evidence="4" id="KW-1185">Reference proteome</keyword>
<accession>A0ABP9V5K3</accession>
<evidence type="ECO:0000256" key="2">
    <source>
        <dbReference type="SAM" id="Coils"/>
    </source>
</evidence>
<comment type="caution">
    <text evidence="3">The sequence shown here is derived from an EMBL/GenBank/DDBJ whole genome shotgun (WGS) entry which is preliminary data.</text>
</comment>
<dbReference type="InterPro" id="IPR019734">
    <property type="entry name" value="TPR_rpt"/>
</dbReference>
<dbReference type="SMART" id="SM00028">
    <property type="entry name" value="TPR"/>
    <property type="match status" value="3"/>
</dbReference>
<keyword evidence="1" id="KW-0802">TPR repeat</keyword>
<dbReference type="EMBL" id="BAABRL010000009">
    <property type="protein sequence ID" value="GAA5496637.1"/>
    <property type="molecule type" value="Genomic_DNA"/>
</dbReference>
<keyword evidence="2" id="KW-0175">Coiled coil</keyword>
<sequence>MDRINDMTDRLLKGVAGSVLACVCLAGPLQAQQFDEGMTRAVEALDDSNWNVAIERLLEVEKSQPEQTVYQKGAISYHHGYALMKRGLQSVESGRVKEGEQDLQAAYAMLDACAQLKGEGEDLNIYRKRALLYQGAISQALEKYDEALAFYDRFLLERDQLRDTYERGVMLVNLAICYSLKAEPDLEQASGAFQDAVTNRERWRVDDVQLVRSLGSTMEAYLEKGKEKDYVALVEACREALTDVARAGESVRKQVLRVAIRAAEMEAYDASNMVLSCLPYQMAPWNEGVNGSNLLGEEMLKGGDTEVLTQALELAAYNAEKLGKVDEAVSLYREMLKGLEPSPELDRCVLQLVRLAHLEKKDEEVVKLADAYLARIQEEEIARELRAYLADSLLQLGSYDQVQELYRGQGHLGADEAFLLIRAAYLGAKYAQVLELMEQYQADISDKLRQEEVSYYKLASLVRMQLWPEAEEFLADHYKDRGAADSEFDRLAHLEKAQIEFARLDLDAAQESLASLLDDPDKTLAATALNLLGNIQQSLRERKEARESYEKALKLGQELGEDELIQESLFYLVALLGQEQVNGAKNKNLKEALPYFDAFMEKYADSEYAAQVLVAGMAAMREAGRSGEYLALFHKVISQMSERDRTPGLELAMDTYLWLLQEEGKTFSEVYQELSRWHPPVRLSAVYRDAFARAYDGFENKAEGKKDVSRALLNDARRRILMKDLIADYPPEALAPYIMLNVANYLVEETDTPERALLYYEEVIKRGTIREHIEAQLGMAKLLNKRGESDDKERAELLLLDVIARSAGDEMGDEALLVLVESYAARGRWSEVTQWAKRYLEQKGHDAKRAKVSYMLAKSYDERGMFEDAIVSYGQIYASYLNSLEISAPAVESLARITWERNKPGNSPAGADRQIAYQLAHRYLGLTKEVYEDQEDLLSEGAKKSWKAIEALVDQWEKSGEIKTVEQLLEDRRKGKKSF</sequence>
<protein>
    <recommendedName>
        <fullName evidence="5">Tetratricopeptide repeat protein</fullName>
    </recommendedName>
</protein>
<name>A0ABP9V5K3_9BACT</name>
<dbReference type="SUPFAM" id="SSF48452">
    <property type="entry name" value="TPR-like"/>
    <property type="match status" value="2"/>
</dbReference>
<proteinExistence type="predicted"/>
<feature type="coiled-coil region" evidence="2">
    <location>
        <begin position="499"/>
        <end position="555"/>
    </location>
</feature>
<feature type="repeat" description="TPR" evidence="1">
    <location>
        <begin position="526"/>
        <end position="559"/>
    </location>
</feature>